<keyword evidence="1" id="KW-0474">Menaquinone biosynthesis</keyword>
<protein>
    <recommendedName>
        <fullName evidence="1 2">Futalosine hydrolase</fullName>
        <shortName evidence="1">FL hydrolase</shortName>
        <ecNumber evidence="1 2">3.2.2.26</ecNumber>
    </recommendedName>
    <alternativeName>
        <fullName evidence="1">Futalosine nucleosidase</fullName>
    </alternativeName>
    <alternativeName>
        <fullName evidence="1">Menaquinone biosynthetic enzyme MqnB</fullName>
    </alternativeName>
</protein>
<dbReference type="Pfam" id="PF01048">
    <property type="entry name" value="PNP_UDP_1"/>
    <property type="match status" value="1"/>
</dbReference>
<dbReference type="EMBL" id="JBHSCZ010000001">
    <property type="protein sequence ID" value="MFC4262274.1"/>
    <property type="molecule type" value="Genomic_DNA"/>
</dbReference>
<comment type="caution">
    <text evidence="4">The sequence shown here is derived from an EMBL/GenBank/DDBJ whole genome shotgun (WGS) entry which is preliminary data.</text>
</comment>
<comment type="pathway">
    <text evidence="1">Quinol/quinone metabolism; menaquinone biosynthesis.</text>
</comment>
<evidence type="ECO:0000259" key="3">
    <source>
        <dbReference type="Pfam" id="PF01048"/>
    </source>
</evidence>
<proteinExistence type="inferred from homology"/>
<dbReference type="SUPFAM" id="SSF53167">
    <property type="entry name" value="Purine and uridine phosphorylases"/>
    <property type="match status" value="1"/>
</dbReference>
<comment type="function">
    <text evidence="1">Catalyzes the hydrolysis of futalosine (FL) to dehypoxanthine futalosine (DHFL) and hypoxanthine, a step in the biosynthesis of menaquinone (MK, vitamin K2).</text>
</comment>
<dbReference type="InterPro" id="IPR019963">
    <property type="entry name" value="FL_hydrolase_MqnB"/>
</dbReference>
<comment type="similarity">
    <text evidence="1">Belongs to the PNP/UDP phosphorylase family. Futalosine hydrolase subfamily.</text>
</comment>
<feature type="domain" description="Nucleoside phosphorylase" evidence="3">
    <location>
        <begin position="22"/>
        <end position="203"/>
    </location>
</feature>
<dbReference type="EC" id="3.2.2.26" evidence="1 2"/>
<dbReference type="PANTHER" id="PTHR46832">
    <property type="entry name" value="5'-METHYLTHIOADENOSINE/S-ADENOSYLHOMOCYSTEINE NUCLEOSIDASE"/>
    <property type="match status" value="1"/>
</dbReference>
<gene>
    <name evidence="1 4" type="primary">mqnB</name>
    <name evidence="4" type="ORF">ACFOWM_05270</name>
</gene>
<sequence length="210" mass="23705">MKILVVAATAMEIAPFIAQQNNVEVLITGVGAPACMYKLTQHLLTQQYNMVIQAGIAGTFKNSIALGDTVLVKNDVFADLGIYERDQFFTLFEKGFIAADEQPYKNGWLHNHYNIDVNLPWVNAITVNTVSDQITQTNLFLKKFDADIETMEGAAFHYVCLQQQIPFLQLRSISNYVGERVKTNWKIKESITSLNHHLQQIITQLQSTPL</sequence>
<evidence type="ECO:0000313" key="5">
    <source>
        <dbReference type="Proteomes" id="UP001595907"/>
    </source>
</evidence>
<reference evidence="5" key="1">
    <citation type="journal article" date="2019" name="Int. J. Syst. Evol. Microbiol.">
        <title>The Global Catalogue of Microorganisms (GCM) 10K type strain sequencing project: providing services to taxonomists for standard genome sequencing and annotation.</title>
        <authorList>
            <consortium name="The Broad Institute Genomics Platform"/>
            <consortium name="The Broad Institute Genome Sequencing Center for Infectious Disease"/>
            <person name="Wu L."/>
            <person name="Ma J."/>
        </authorList>
    </citation>
    <scope>NUCLEOTIDE SEQUENCE [LARGE SCALE GENOMIC DNA]</scope>
    <source>
        <strain evidence="5">CECT 8289</strain>
    </source>
</reference>
<dbReference type="PANTHER" id="PTHR46832:SF2">
    <property type="entry name" value="FUTALOSINE HYDROLASE"/>
    <property type="match status" value="1"/>
</dbReference>
<evidence type="ECO:0000313" key="4">
    <source>
        <dbReference type="EMBL" id="MFC4262274.1"/>
    </source>
</evidence>
<dbReference type="GO" id="GO:0016798">
    <property type="term" value="F:hydrolase activity, acting on glycosyl bonds"/>
    <property type="evidence" value="ECO:0007669"/>
    <property type="project" value="UniProtKB-KW"/>
</dbReference>
<dbReference type="HAMAP" id="MF_00991">
    <property type="entry name" value="MqnB"/>
    <property type="match status" value="1"/>
</dbReference>
<name>A0ABV8QTM2_9BACT</name>
<organism evidence="4 5">
    <name type="scientific">Ferruginibacter yonginensis</name>
    <dbReference type="NCBI Taxonomy" id="1310416"/>
    <lineage>
        <taxon>Bacteria</taxon>
        <taxon>Pseudomonadati</taxon>
        <taxon>Bacteroidota</taxon>
        <taxon>Chitinophagia</taxon>
        <taxon>Chitinophagales</taxon>
        <taxon>Chitinophagaceae</taxon>
        <taxon>Ferruginibacter</taxon>
    </lineage>
</organism>
<dbReference type="NCBIfam" id="TIGR03664">
    <property type="entry name" value="fut_nucase"/>
    <property type="match status" value="1"/>
</dbReference>
<dbReference type="Gene3D" id="3.40.50.1580">
    <property type="entry name" value="Nucleoside phosphorylase domain"/>
    <property type="match status" value="1"/>
</dbReference>
<evidence type="ECO:0000256" key="2">
    <source>
        <dbReference type="NCBIfam" id="TIGR03664"/>
    </source>
</evidence>
<dbReference type="InterPro" id="IPR035994">
    <property type="entry name" value="Nucleoside_phosphorylase_sf"/>
</dbReference>
<comment type="catalytic activity">
    <reaction evidence="1">
        <text>futalosine + H2O = dehypoxanthine futalosine + hypoxanthine</text>
        <dbReference type="Rhea" id="RHEA:25904"/>
        <dbReference type="ChEBI" id="CHEBI:15377"/>
        <dbReference type="ChEBI" id="CHEBI:17368"/>
        <dbReference type="ChEBI" id="CHEBI:58863"/>
        <dbReference type="ChEBI" id="CHEBI:58864"/>
        <dbReference type="EC" id="3.2.2.26"/>
    </reaction>
</comment>
<evidence type="ECO:0000256" key="1">
    <source>
        <dbReference type="HAMAP-Rule" id="MF_00991"/>
    </source>
</evidence>
<dbReference type="Proteomes" id="UP001595907">
    <property type="component" value="Unassembled WGS sequence"/>
</dbReference>
<keyword evidence="1 4" id="KW-0378">Hydrolase</keyword>
<dbReference type="RefSeq" id="WP_379707633.1">
    <property type="nucleotide sequence ID" value="NZ_JBHSCZ010000001.1"/>
</dbReference>
<keyword evidence="4" id="KW-0326">Glycosidase</keyword>
<accession>A0ABV8QTM2</accession>
<dbReference type="InterPro" id="IPR000845">
    <property type="entry name" value="Nucleoside_phosphorylase_d"/>
</dbReference>
<keyword evidence="5" id="KW-1185">Reference proteome</keyword>